<evidence type="ECO:0000313" key="3">
    <source>
        <dbReference type="Proteomes" id="UP000005289"/>
    </source>
</evidence>
<evidence type="ECO:0000313" key="2">
    <source>
        <dbReference type="EMBL" id="AHE98258.1"/>
    </source>
</evidence>
<dbReference type="PROSITE" id="PS50104">
    <property type="entry name" value="TIR"/>
    <property type="match status" value="1"/>
</dbReference>
<dbReference type="KEGG" id="tti:THITH_08265"/>
<dbReference type="RefSeq" id="WP_006747598.1">
    <property type="nucleotide sequence ID" value="NZ_CP007029.1"/>
</dbReference>
<proteinExistence type="predicted"/>
<accession>W0DMP5</accession>
<protein>
    <submittedName>
        <fullName evidence="2">Molecular chaperone Tir</fullName>
    </submittedName>
</protein>
<gene>
    <name evidence="2" type="ORF">THITH_08265</name>
</gene>
<dbReference type="OrthoDB" id="7052909at2"/>
<dbReference type="Gene3D" id="3.40.50.10140">
    <property type="entry name" value="Toll/interleukin-1 receptor homology (TIR) domain"/>
    <property type="match status" value="1"/>
</dbReference>
<evidence type="ECO:0000259" key="1">
    <source>
        <dbReference type="PROSITE" id="PS50104"/>
    </source>
</evidence>
<dbReference type="EMBL" id="CP007029">
    <property type="protein sequence ID" value="AHE98258.1"/>
    <property type="molecule type" value="Genomic_DNA"/>
</dbReference>
<dbReference type="Proteomes" id="UP000005289">
    <property type="component" value="Chromosome"/>
</dbReference>
<dbReference type="SMART" id="SM00255">
    <property type="entry name" value="TIR"/>
    <property type="match status" value="1"/>
</dbReference>
<dbReference type="InterPro" id="IPR035897">
    <property type="entry name" value="Toll_tir_struct_dom_sf"/>
</dbReference>
<reference evidence="2 3" key="1">
    <citation type="submission" date="2013-12" db="EMBL/GenBank/DDBJ databases">
        <authorList>
            <consortium name="DOE Joint Genome Institute"/>
            <person name="Muyzer G."/>
            <person name="Huntemann M."/>
            <person name="Han J."/>
            <person name="Chen A."/>
            <person name="Kyrpides N."/>
            <person name="Mavromatis K."/>
            <person name="Markowitz V."/>
            <person name="Palaniappan K."/>
            <person name="Ivanova N."/>
            <person name="Schaumberg A."/>
            <person name="Pati A."/>
            <person name="Liolios K."/>
            <person name="Nordberg H.P."/>
            <person name="Cantor M.N."/>
            <person name="Hua S.X."/>
            <person name="Woyke T."/>
        </authorList>
    </citation>
    <scope>NUCLEOTIDE SEQUENCE [LARGE SCALE GENOMIC DNA]</scope>
    <source>
        <strain evidence="2 3">ARh 1</strain>
    </source>
</reference>
<dbReference type="Pfam" id="PF01582">
    <property type="entry name" value="TIR"/>
    <property type="match status" value="1"/>
</dbReference>
<dbReference type="InterPro" id="IPR000157">
    <property type="entry name" value="TIR_dom"/>
</dbReference>
<name>W0DMP5_9GAMM</name>
<sequence length="368" mass="41522">MSYVGPPFSHDIFVSYSHGDDGNGQSYLQSWSVAFAAELGRELKVDRRYREPLRIFLDQEHRPGHGVDPLAPLTDQLRREIEASALLLVLMSPDYLASPWCEDEREWWCKRQTATGLPIEGRVVIVQILPTEEVWPDAFSDQRGHRLKGFRFHTSGKIPARPLGWSVLPGPRPFGQDFDEALLDIVGRLHLKLDDMQRVLEEQLRARAGAERLAHTDGQVLYLHGRVDQARRWEDTAIALTQEGFAIVPGEPDTVEKDPVKRQEARERRVEIMAESDAVLLLGTDDARAVDTDLIVIGKHDRQSARARSSRPLPCGLLNTVGDGIVTPVRRATARNVQADWLDATDDPWTPAVRQWLAGHSAQLRHDE</sequence>
<keyword evidence="3" id="KW-1185">Reference proteome</keyword>
<dbReference type="GO" id="GO:0007165">
    <property type="term" value="P:signal transduction"/>
    <property type="evidence" value="ECO:0007669"/>
    <property type="project" value="InterPro"/>
</dbReference>
<dbReference type="AlphaFoldDB" id="W0DMP5"/>
<dbReference type="SUPFAM" id="SSF52200">
    <property type="entry name" value="Toll/Interleukin receptor TIR domain"/>
    <property type="match status" value="1"/>
</dbReference>
<dbReference type="HOGENOM" id="CLU_756326_0_0_6"/>
<feature type="domain" description="TIR" evidence="1">
    <location>
        <begin position="8"/>
        <end position="193"/>
    </location>
</feature>
<organism evidence="2 3">
    <name type="scientific">Thioalkalivibrio paradoxus ARh 1</name>
    <dbReference type="NCBI Taxonomy" id="713585"/>
    <lineage>
        <taxon>Bacteria</taxon>
        <taxon>Pseudomonadati</taxon>
        <taxon>Pseudomonadota</taxon>
        <taxon>Gammaproteobacteria</taxon>
        <taxon>Chromatiales</taxon>
        <taxon>Ectothiorhodospiraceae</taxon>
        <taxon>Thioalkalivibrio</taxon>
    </lineage>
</organism>